<gene>
    <name evidence="1" type="ORF">EV421DRAFT_2015831</name>
</gene>
<dbReference type="EMBL" id="JAUEPT010000005">
    <property type="protein sequence ID" value="KAK0451940.1"/>
    <property type="molecule type" value="Genomic_DNA"/>
</dbReference>
<accession>A0AA39MZU2</accession>
<protein>
    <submittedName>
        <fullName evidence="1">Uncharacterized protein</fullName>
    </submittedName>
</protein>
<reference evidence="1" key="1">
    <citation type="submission" date="2023-06" db="EMBL/GenBank/DDBJ databases">
        <authorList>
            <consortium name="Lawrence Berkeley National Laboratory"/>
            <person name="Ahrendt S."/>
            <person name="Sahu N."/>
            <person name="Indic B."/>
            <person name="Wong-Bajracharya J."/>
            <person name="Merenyi Z."/>
            <person name="Ke H.-M."/>
            <person name="Monk M."/>
            <person name="Kocsube S."/>
            <person name="Drula E."/>
            <person name="Lipzen A."/>
            <person name="Balint B."/>
            <person name="Henrissat B."/>
            <person name="Andreopoulos B."/>
            <person name="Martin F.M."/>
            <person name="Harder C.B."/>
            <person name="Rigling D."/>
            <person name="Ford K.L."/>
            <person name="Foster G.D."/>
            <person name="Pangilinan J."/>
            <person name="Papanicolaou A."/>
            <person name="Barry K."/>
            <person name="LaButti K."/>
            <person name="Viragh M."/>
            <person name="Koriabine M."/>
            <person name="Yan M."/>
            <person name="Riley R."/>
            <person name="Champramary S."/>
            <person name="Plett K.L."/>
            <person name="Tsai I.J."/>
            <person name="Slot J."/>
            <person name="Sipos G."/>
            <person name="Plett J."/>
            <person name="Nagy L.G."/>
            <person name="Grigoriev I.V."/>
        </authorList>
    </citation>
    <scope>NUCLEOTIDE SEQUENCE</scope>
    <source>
        <strain evidence="1">FPL87.14</strain>
    </source>
</reference>
<proteinExistence type="predicted"/>
<sequence>MVKLSDSLALQGSTGRRHAADRTFVGESAYHMIEVDQGPKSDPPAPDPVLRISIPWSISRYLKKDNQDRRCFLVLVRESLYALSFCHLEHDLKVFMELVKEFPLAACTSLVTVRYRRIVPGISSAIFYFIFSQFEFLIVCQTSTNDLSHEGPCSTSASRHKMNRPMGNQCDFIHDFRSRIKRRSGSVKSNHAPTSIPKILGHKLTLQTTSRAPSGTWKWKGPNAVDKMKQYLA</sequence>
<dbReference type="AlphaFoldDB" id="A0AA39MZU2"/>
<comment type="caution">
    <text evidence="1">The sequence shown here is derived from an EMBL/GenBank/DDBJ whole genome shotgun (WGS) entry which is preliminary data.</text>
</comment>
<name>A0AA39MZU2_9AGAR</name>
<dbReference type="Proteomes" id="UP001175226">
    <property type="component" value="Unassembled WGS sequence"/>
</dbReference>
<keyword evidence="2" id="KW-1185">Reference proteome</keyword>
<organism evidence="1 2">
    <name type="scientific">Armillaria borealis</name>
    <dbReference type="NCBI Taxonomy" id="47425"/>
    <lineage>
        <taxon>Eukaryota</taxon>
        <taxon>Fungi</taxon>
        <taxon>Dikarya</taxon>
        <taxon>Basidiomycota</taxon>
        <taxon>Agaricomycotina</taxon>
        <taxon>Agaricomycetes</taxon>
        <taxon>Agaricomycetidae</taxon>
        <taxon>Agaricales</taxon>
        <taxon>Marasmiineae</taxon>
        <taxon>Physalacriaceae</taxon>
        <taxon>Armillaria</taxon>
    </lineage>
</organism>
<evidence type="ECO:0000313" key="1">
    <source>
        <dbReference type="EMBL" id="KAK0451940.1"/>
    </source>
</evidence>
<evidence type="ECO:0000313" key="2">
    <source>
        <dbReference type="Proteomes" id="UP001175226"/>
    </source>
</evidence>